<keyword evidence="5" id="KW-1185">Reference proteome</keyword>
<feature type="region of interest" description="Disordered" evidence="2">
    <location>
        <begin position="190"/>
        <end position="225"/>
    </location>
</feature>
<dbReference type="InParanoid" id="K5X2B9"/>
<organism evidence="4 5">
    <name type="scientific">Phanerochaete carnosa (strain HHB-10118-sp)</name>
    <name type="common">White-rot fungus</name>
    <name type="synonym">Peniophora carnosa</name>
    <dbReference type="NCBI Taxonomy" id="650164"/>
    <lineage>
        <taxon>Eukaryota</taxon>
        <taxon>Fungi</taxon>
        <taxon>Dikarya</taxon>
        <taxon>Basidiomycota</taxon>
        <taxon>Agaricomycotina</taxon>
        <taxon>Agaricomycetes</taxon>
        <taxon>Polyporales</taxon>
        <taxon>Phanerochaetaceae</taxon>
        <taxon>Phanerochaete</taxon>
    </lineage>
</organism>
<dbReference type="Pfam" id="PF07814">
    <property type="entry name" value="WAPL"/>
    <property type="match status" value="1"/>
</dbReference>
<dbReference type="KEGG" id="pco:PHACADRAFT_172620"/>
<feature type="region of interest" description="Disordered" evidence="2">
    <location>
        <begin position="241"/>
        <end position="265"/>
    </location>
</feature>
<feature type="compositionally biased region" description="Low complexity" evidence="2">
    <location>
        <begin position="118"/>
        <end position="130"/>
    </location>
</feature>
<proteinExistence type="inferred from homology"/>
<dbReference type="EMBL" id="JH930471">
    <property type="protein sequence ID" value="EKM56922.1"/>
    <property type="molecule type" value="Genomic_DNA"/>
</dbReference>
<feature type="compositionally biased region" description="Polar residues" evidence="2">
    <location>
        <begin position="67"/>
        <end position="81"/>
    </location>
</feature>
<dbReference type="GeneID" id="18909600"/>
<dbReference type="PANTHER" id="PTHR22100">
    <property type="entry name" value="WINGS APART-LIKE PROTEIN HOMOLOG"/>
    <property type="match status" value="1"/>
</dbReference>
<gene>
    <name evidence="4" type="ORF">PHACADRAFT_172620</name>
</gene>
<dbReference type="InterPro" id="IPR022771">
    <property type="entry name" value="WAPL_C"/>
</dbReference>
<feature type="region of interest" description="Disordered" evidence="2">
    <location>
        <begin position="1"/>
        <end position="170"/>
    </location>
</feature>
<name>K5X2B9_PHACS</name>
<evidence type="ECO:0000256" key="2">
    <source>
        <dbReference type="SAM" id="MobiDB-lite"/>
    </source>
</evidence>
<feature type="compositionally biased region" description="Polar residues" evidence="2">
    <location>
        <begin position="48"/>
        <end position="57"/>
    </location>
</feature>
<protein>
    <recommendedName>
        <fullName evidence="3">Wings apart-like protein C-terminal domain-containing protein</fullName>
    </recommendedName>
</protein>
<feature type="domain" description="Wings apart-like protein C-terminal" evidence="3">
    <location>
        <begin position="314"/>
        <end position="722"/>
    </location>
</feature>
<sequence>MQRTYSRRGRRTVSKSADSSPEGSPEPPQASQQRKKRKIQVEVISQAAPASSTSLKGSRNHTKPDSVRQTVATSSNASQFKATGPLRRAASERNPLDKSGDPSAESPTTKDPLSTLFSSSEPPRRPSLSPQKSGGIVKRMLRRTRTESSIMGSDPSAHVEDAPEETVSISRTSRMFGLARADSIIDLTLDSPSSSSPLKAVSQSQEDILSSSPGKPARPALASTSVRTYAGKSRSFLVTLPNPTLSLDQDPSQTTLDESQGDNLEVPRESYTDLRLRWGVDNSEDDPYVGLRSSEQNMNRIDGELPPGIMNDLKSISELRSKGESRRFLDEMGYLFEGLDLSNATAVRRGSALEIVTKLCDNDFARRAKAADFLGKAWDILRSAGAGDGDKARMVLDSTLAFFAALAARDPVDLTELSSKPEFVDKLFDMLNKLDRSTDSLWLMSCGMTDPMLKRAGISRTEKALMTELHKMVRKKGGLFLNSEIISNRLLLSYTLALLPRSSLVPSNHLPIIVLSLGSELAPLPDRVSAFTSGLALIPELDSSTHMEVVSLNHIDNCLRLADCCLLARGADGEEDINILQLKKDLPGTLISLCVAADTLSRVDEYVEYKSNGTWPCICCLIDPNITLAHKCLESALRVLINLTHDNRDWCDRILSDKLTLPAILRFIVISQRERPSLVQSGPQDGQIAQHAEEAQQERAAALLDQLCLALGLLTNLVQVTEEIKDLISHIALDPSCPGTQECVFTCRCASTQPALSCLAHVYSQQCASNNDLDSVVQGHMAILIGLLIQRRPYNQAVLLDALPGRSNREKLHGLVENARDFTNFYVNFTNKVAESQQEDLDCGNADEAEDGRDTVDLRGSVGQVLRDTKGETVARDVITFLEGLELSTYD</sequence>
<dbReference type="PANTHER" id="PTHR22100:SF13">
    <property type="entry name" value="WINGS APART-LIKE PROTEIN HOMOLOG"/>
    <property type="match status" value="1"/>
</dbReference>
<dbReference type="STRING" id="650164.K5X2B9"/>
<dbReference type="Proteomes" id="UP000008370">
    <property type="component" value="Unassembled WGS sequence"/>
</dbReference>
<feature type="compositionally biased region" description="Basic and acidic residues" evidence="2">
    <location>
        <begin position="89"/>
        <end position="100"/>
    </location>
</feature>
<dbReference type="InterPro" id="IPR039874">
    <property type="entry name" value="WAPL"/>
</dbReference>
<evidence type="ECO:0000313" key="5">
    <source>
        <dbReference type="Proteomes" id="UP000008370"/>
    </source>
</evidence>
<evidence type="ECO:0000259" key="3">
    <source>
        <dbReference type="Pfam" id="PF07814"/>
    </source>
</evidence>
<feature type="compositionally biased region" description="Polar residues" evidence="2">
    <location>
        <begin position="105"/>
        <end position="117"/>
    </location>
</feature>
<feature type="compositionally biased region" description="Polar residues" evidence="2">
    <location>
        <begin position="241"/>
        <end position="262"/>
    </location>
</feature>
<evidence type="ECO:0000256" key="1">
    <source>
        <dbReference type="ARBA" id="ARBA00006854"/>
    </source>
</evidence>
<reference evidence="4 5" key="1">
    <citation type="journal article" date="2012" name="BMC Genomics">
        <title>Comparative genomics of the white-rot fungi, Phanerochaete carnosa and P. chrysosporium, to elucidate the genetic basis of the distinct wood types they colonize.</title>
        <authorList>
            <person name="Suzuki H."/>
            <person name="MacDonald J."/>
            <person name="Syed K."/>
            <person name="Salamov A."/>
            <person name="Hori C."/>
            <person name="Aerts A."/>
            <person name="Henrissat B."/>
            <person name="Wiebenga A."/>
            <person name="vanKuyk P.A."/>
            <person name="Barry K."/>
            <person name="Lindquist E."/>
            <person name="LaButti K."/>
            <person name="Lapidus A."/>
            <person name="Lucas S."/>
            <person name="Coutinho P."/>
            <person name="Gong Y."/>
            <person name="Samejima M."/>
            <person name="Mahadevan R."/>
            <person name="Abou-Zaid M."/>
            <person name="de Vries R.P."/>
            <person name="Igarashi K."/>
            <person name="Yadav J.S."/>
            <person name="Grigoriev I.V."/>
            <person name="Master E.R."/>
        </authorList>
    </citation>
    <scope>NUCLEOTIDE SEQUENCE [LARGE SCALE GENOMIC DNA]</scope>
    <source>
        <strain evidence="4 5">HHB-10118-sp</strain>
    </source>
</reference>
<dbReference type="HOGENOM" id="CLU_012436_0_0_1"/>
<dbReference type="RefSeq" id="XP_007394752.1">
    <property type="nucleotide sequence ID" value="XM_007394690.1"/>
</dbReference>
<dbReference type="InterPro" id="IPR011989">
    <property type="entry name" value="ARM-like"/>
</dbReference>
<comment type="similarity">
    <text evidence="1">Belongs to the WAPL family.</text>
</comment>
<dbReference type="Gene3D" id="1.25.10.10">
    <property type="entry name" value="Leucine-rich Repeat Variant"/>
    <property type="match status" value="1"/>
</dbReference>
<accession>K5X2B9</accession>
<dbReference type="AlphaFoldDB" id="K5X2B9"/>
<feature type="compositionally biased region" description="Basic residues" evidence="2">
    <location>
        <begin position="1"/>
        <end position="13"/>
    </location>
</feature>
<evidence type="ECO:0000313" key="4">
    <source>
        <dbReference type="EMBL" id="EKM56922.1"/>
    </source>
</evidence>
<feature type="compositionally biased region" description="Polar residues" evidence="2">
    <location>
        <begin position="201"/>
        <end position="213"/>
    </location>
</feature>
<dbReference type="OrthoDB" id="78088at2759"/>